<keyword evidence="3" id="KW-1185">Reference proteome</keyword>
<feature type="domain" description="Reverse transcriptase" evidence="1">
    <location>
        <begin position="59"/>
        <end position="302"/>
    </location>
</feature>
<dbReference type="InterPro" id="IPR000477">
    <property type="entry name" value="RT_dom"/>
</dbReference>
<sequence length="362" mass="41496">MNPNIPAGDEPPRILPAEVRVAIQSMKPSTAPGPDRISADLLRAGGHHLHVILAEHMSSYLRKERIPNQWRISRTVLIHKKGDREDLWNYRPICLLSVLYKLFTKTILTRISRTLDEAQPQEQAGFRQRFSGMDNIQTVSRVIETNAILSALVDEEVDVTYLRTLADCYRECSTTVQLFQRPVTIPIAKGVRQGDTISPKMFSAALQWAMKSLIWDERGIRVDGRFLPNLRFADDIVLFSRSTDEAQAMLNELNEVGKKIGLRMNRTKTKFMKNAFCDGERIELEGTQIAETMSYVYFGRSLNMESDLKEELGRRRRAAWAVFGLLREATDQLTDHELRVHPFFRFETNIPPYRSGGIRTES</sequence>
<reference evidence="3" key="1">
    <citation type="journal article" date="2015" name="Nat. Genet.">
        <title>The genome and transcriptome of the zoonotic hookworm Ancylostoma ceylanicum identify infection-specific gene families.</title>
        <authorList>
            <person name="Schwarz E.M."/>
            <person name="Hu Y."/>
            <person name="Antoshechkin I."/>
            <person name="Miller M.M."/>
            <person name="Sternberg P.W."/>
            <person name="Aroian R.V."/>
        </authorList>
    </citation>
    <scope>NUCLEOTIDE SEQUENCE</scope>
    <source>
        <strain evidence="3">HY135</strain>
    </source>
</reference>
<dbReference type="Proteomes" id="UP000024635">
    <property type="component" value="Unassembled WGS sequence"/>
</dbReference>
<dbReference type="EMBL" id="JARK01001490">
    <property type="protein sequence ID" value="EYB95933.1"/>
    <property type="molecule type" value="Genomic_DNA"/>
</dbReference>
<protein>
    <recommendedName>
        <fullName evidence="1">Reverse transcriptase domain-containing protein</fullName>
    </recommendedName>
</protein>
<organism evidence="2 3">
    <name type="scientific">Ancylostoma ceylanicum</name>
    <dbReference type="NCBI Taxonomy" id="53326"/>
    <lineage>
        <taxon>Eukaryota</taxon>
        <taxon>Metazoa</taxon>
        <taxon>Ecdysozoa</taxon>
        <taxon>Nematoda</taxon>
        <taxon>Chromadorea</taxon>
        <taxon>Rhabditida</taxon>
        <taxon>Rhabditina</taxon>
        <taxon>Rhabditomorpha</taxon>
        <taxon>Strongyloidea</taxon>
        <taxon>Ancylostomatidae</taxon>
        <taxon>Ancylostomatinae</taxon>
        <taxon>Ancylostoma</taxon>
    </lineage>
</organism>
<dbReference type="InterPro" id="IPR043128">
    <property type="entry name" value="Rev_trsase/Diguanyl_cyclase"/>
</dbReference>
<dbReference type="AlphaFoldDB" id="A0A016SYU4"/>
<dbReference type="OrthoDB" id="410104at2759"/>
<dbReference type="PANTHER" id="PTHR47027:SF20">
    <property type="entry name" value="REVERSE TRANSCRIPTASE-LIKE PROTEIN WITH RNA-DIRECTED DNA POLYMERASE DOMAIN"/>
    <property type="match status" value="1"/>
</dbReference>
<comment type="caution">
    <text evidence="2">The sequence shown here is derived from an EMBL/GenBank/DDBJ whole genome shotgun (WGS) entry which is preliminary data.</text>
</comment>
<dbReference type="InterPro" id="IPR043502">
    <property type="entry name" value="DNA/RNA_pol_sf"/>
</dbReference>
<name>A0A016SYU4_9BILA</name>
<dbReference type="SUPFAM" id="SSF56672">
    <property type="entry name" value="DNA/RNA polymerases"/>
    <property type="match status" value="1"/>
</dbReference>
<dbReference type="Gene3D" id="3.30.70.270">
    <property type="match status" value="1"/>
</dbReference>
<evidence type="ECO:0000259" key="1">
    <source>
        <dbReference type="PROSITE" id="PS50878"/>
    </source>
</evidence>
<dbReference type="PROSITE" id="PS50878">
    <property type="entry name" value="RT_POL"/>
    <property type="match status" value="1"/>
</dbReference>
<accession>A0A016SYU4</accession>
<dbReference type="Pfam" id="PF00078">
    <property type="entry name" value="RVT_1"/>
    <property type="match status" value="1"/>
</dbReference>
<dbReference type="PANTHER" id="PTHR47027">
    <property type="entry name" value="REVERSE TRANSCRIPTASE DOMAIN-CONTAINING PROTEIN"/>
    <property type="match status" value="1"/>
</dbReference>
<evidence type="ECO:0000313" key="2">
    <source>
        <dbReference type="EMBL" id="EYB95933.1"/>
    </source>
</evidence>
<evidence type="ECO:0000313" key="3">
    <source>
        <dbReference type="Proteomes" id="UP000024635"/>
    </source>
</evidence>
<gene>
    <name evidence="2" type="primary">Acey_s0154.g2949</name>
    <name evidence="2" type="ORF">Y032_0154g2949</name>
</gene>
<proteinExistence type="predicted"/>
<dbReference type="CDD" id="cd01650">
    <property type="entry name" value="RT_nLTR_like"/>
    <property type="match status" value="1"/>
</dbReference>